<dbReference type="InterPro" id="IPR021077">
    <property type="entry name" value="Phage_phi-Lf_Orf112"/>
</dbReference>
<comment type="caution">
    <text evidence="1">The sequence shown here is derived from an EMBL/GenBank/DDBJ whole genome shotgun (WGS) entry which is preliminary data.</text>
</comment>
<evidence type="ECO:0000313" key="1">
    <source>
        <dbReference type="EMBL" id="THD11188.1"/>
    </source>
</evidence>
<dbReference type="InterPro" id="IPR010982">
    <property type="entry name" value="Lambda_DNA-bd_dom_sf"/>
</dbReference>
<gene>
    <name evidence="1" type="ORF">B1806_04670</name>
</gene>
<dbReference type="Gene3D" id="1.10.260.40">
    <property type="entry name" value="lambda repressor-like DNA-binding domains"/>
    <property type="match status" value="1"/>
</dbReference>
<dbReference type="RefSeq" id="WP_081127873.1">
    <property type="nucleotide sequence ID" value="NZ_LDOS01000002.1"/>
</dbReference>
<keyword evidence="2" id="KW-1185">Reference proteome</keyword>
<protein>
    <submittedName>
        <fullName evidence="1">Uncharacterized protein</fullName>
    </submittedName>
</protein>
<dbReference type="AlphaFoldDB" id="A0A4S3KRU7"/>
<reference evidence="1 2" key="1">
    <citation type="submission" date="2017-02" db="EMBL/GenBank/DDBJ databases">
        <title>Whole genome sequencing of Metallibacterium scheffleri DSM 24874 (T).</title>
        <authorList>
            <person name="Kumar S."/>
            <person name="Patil P."/>
            <person name="Patil P.B."/>
        </authorList>
    </citation>
    <scope>NUCLEOTIDE SEQUENCE [LARGE SCALE GENOMIC DNA]</scope>
    <source>
        <strain evidence="1 2">DSM 24874</strain>
    </source>
</reference>
<accession>A0A4S3KRU7</accession>
<proteinExistence type="predicted"/>
<evidence type="ECO:0000313" key="2">
    <source>
        <dbReference type="Proteomes" id="UP000307749"/>
    </source>
</evidence>
<dbReference type="EMBL" id="MWQO01000015">
    <property type="protein sequence ID" value="THD11188.1"/>
    <property type="molecule type" value="Genomic_DNA"/>
</dbReference>
<organism evidence="1 2">
    <name type="scientific">Metallibacterium scheffleri</name>
    <dbReference type="NCBI Taxonomy" id="993689"/>
    <lineage>
        <taxon>Bacteria</taxon>
        <taxon>Pseudomonadati</taxon>
        <taxon>Pseudomonadota</taxon>
        <taxon>Gammaproteobacteria</taxon>
        <taxon>Lysobacterales</taxon>
        <taxon>Rhodanobacteraceae</taxon>
        <taxon>Metallibacterium</taxon>
    </lineage>
</organism>
<dbReference type="Proteomes" id="UP000307749">
    <property type="component" value="Unassembled WGS sequence"/>
</dbReference>
<dbReference type="Pfam" id="PF12375">
    <property type="entry name" value="DUF3653"/>
    <property type="match status" value="1"/>
</dbReference>
<sequence>MRRSCLLSRQAAADFLGVSLRTVAYWEAGRCRVPWSVVRLLRILRLGDLGALSRDWAGWTLHAGALHSPEGRAFTPAESAWWALLLAQARAFRGCRAAAPRGRRPSRSMQQILTAQPLSIAGQFPMIAG</sequence>
<name>A0A4S3KRU7_9GAMM</name>
<dbReference type="GO" id="GO:0003677">
    <property type="term" value="F:DNA binding"/>
    <property type="evidence" value="ECO:0007669"/>
    <property type="project" value="InterPro"/>
</dbReference>
<dbReference type="NCBIfam" id="NF040522">
    <property type="entry name" value="VC1465_fam"/>
    <property type="match status" value="1"/>
</dbReference>